<dbReference type="GO" id="GO:0031410">
    <property type="term" value="C:cytoplasmic vesicle"/>
    <property type="evidence" value="ECO:0007669"/>
    <property type="project" value="UniProtKB-KW"/>
</dbReference>
<keyword evidence="7" id="KW-0968">Cytoplasmic vesicle</keyword>
<evidence type="ECO:0000256" key="3">
    <source>
        <dbReference type="ARBA" id="ARBA00018072"/>
    </source>
</evidence>
<dbReference type="GO" id="GO:0006914">
    <property type="term" value="P:autophagy"/>
    <property type="evidence" value="ECO:0007669"/>
    <property type="project" value="UniProtKB-KW"/>
</dbReference>
<protein>
    <recommendedName>
        <fullName evidence="3">Autophagy-related protein 8</fullName>
    </recommendedName>
</protein>
<evidence type="ECO:0000256" key="8">
    <source>
        <dbReference type="SAM" id="Phobius"/>
    </source>
</evidence>
<dbReference type="Proteomes" id="UP000620124">
    <property type="component" value="Unassembled WGS sequence"/>
</dbReference>
<keyword evidence="6" id="KW-0449">Lipoprotein</keyword>
<dbReference type="Gene3D" id="3.10.20.90">
    <property type="entry name" value="Phosphatidylinositol 3-kinase Catalytic Subunit, Chain A, domain 1"/>
    <property type="match status" value="1"/>
</dbReference>
<keyword evidence="4" id="KW-0072">Autophagy</keyword>
<evidence type="ECO:0000256" key="2">
    <source>
        <dbReference type="ARBA" id="ARBA00007293"/>
    </source>
</evidence>
<dbReference type="InterPro" id="IPR004241">
    <property type="entry name" value="Atg8-like"/>
</dbReference>
<feature type="transmembrane region" description="Helical" evidence="8">
    <location>
        <begin position="44"/>
        <end position="63"/>
    </location>
</feature>
<evidence type="ECO:0000256" key="5">
    <source>
        <dbReference type="ARBA" id="ARBA00023136"/>
    </source>
</evidence>
<comment type="caution">
    <text evidence="9">The sequence shown here is derived from an EMBL/GenBank/DDBJ whole genome shotgun (WGS) entry which is preliminary data.</text>
</comment>
<evidence type="ECO:0000313" key="10">
    <source>
        <dbReference type="Proteomes" id="UP000620124"/>
    </source>
</evidence>
<keyword evidence="10" id="KW-1185">Reference proteome</keyword>
<dbReference type="OrthoDB" id="6738456at2759"/>
<dbReference type="SUPFAM" id="SSF54236">
    <property type="entry name" value="Ubiquitin-like"/>
    <property type="match status" value="1"/>
</dbReference>
<name>A0A8H6XJK6_9AGAR</name>
<dbReference type="GO" id="GO:0000421">
    <property type="term" value="C:autophagosome membrane"/>
    <property type="evidence" value="ECO:0007669"/>
    <property type="project" value="UniProtKB-SubCell"/>
</dbReference>
<reference evidence="9" key="1">
    <citation type="submission" date="2020-05" db="EMBL/GenBank/DDBJ databases">
        <title>Mycena genomes resolve the evolution of fungal bioluminescence.</title>
        <authorList>
            <person name="Tsai I.J."/>
        </authorList>
    </citation>
    <scope>NUCLEOTIDE SEQUENCE</scope>
    <source>
        <strain evidence="9">CCC161011</strain>
    </source>
</reference>
<gene>
    <name evidence="9" type="ORF">MVEN_01812200</name>
</gene>
<comment type="subcellular location">
    <subcellularLocation>
        <location evidence="1">Cytoplasmic vesicle</location>
        <location evidence="1">Autophagosome membrane</location>
        <topology evidence="1">Lipid-anchor</topology>
    </subcellularLocation>
</comment>
<evidence type="ECO:0000256" key="1">
    <source>
        <dbReference type="ARBA" id="ARBA00004512"/>
    </source>
</evidence>
<proteinExistence type="inferred from homology"/>
<sequence length="66" mass="7614">MSEMPEHKGKWLQIGLLKIEPLVSSYKYIRVICKRIKFAHKEAIFIFVDVILPPTAALMSAIYEHA</sequence>
<dbReference type="EMBL" id="JACAZI010000017">
    <property type="protein sequence ID" value="KAF7342242.1"/>
    <property type="molecule type" value="Genomic_DNA"/>
</dbReference>
<dbReference type="InterPro" id="IPR029071">
    <property type="entry name" value="Ubiquitin-like_domsf"/>
</dbReference>
<keyword evidence="8" id="KW-1133">Transmembrane helix</keyword>
<dbReference type="AlphaFoldDB" id="A0A8H6XJK6"/>
<evidence type="ECO:0000256" key="4">
    <source>
        <dbReference type="ARBA" id="ARBA00023006"/>
    </source>
</evidence>
<dbReference type="Pfam" id="PF02991">
    <property type="entry name" value="ATG8"/>
    <property type="match status" value="1"/>
</dbReference>
<evidence type="ECO:0000256" key="7">
    <source>
        <dbReference type="ARBA" id="ARBA00023329"/>
    </source>
</evidence>
<evidence type="ECO:0000256" key="6">
    <source>
        <dbReference type="ARBA" id="ARBA00023288"/>
    </source>
</evidence>
<organism evidence="9 10">
    <name type="scientific">Mycena venus</name>
    <dbReference type="NCBI Taxonomy" id="2733690"/>
    <lineage>
        <taxon>Eukaryota</taxon>
        <taxon>Fungi</taxon>
        <taxon>Dikarya</taxon>
        <taxon>Basidiomycota</taxon>
        <taxon>Agaricomycotina</taxon>
        <taxon>Agaricomycetes</taxon>
        <taxon>Agaricomycetidae</taxon>
        <taxon>Agaricales</taxon>
        <taxon>Marasmiineae</taxon>
        <taxon>Mycenaceae</taxon>
        <taxon>Mycena</taxon>
    </lineage>
</organism>
<keyword evidence="5 8" id="KW-0472">Membrane</keyword>
<accession>A0A8H6XJK6</accession>
<comment type="similarity">
    <text evidence="2">Belongs to the ATG8 family.</text>
</comment>
<evidence type="ECO:0000313" key="9">
    <source>
        <dbReference type="EMBL" id="KAF7342242.1"/>
    </source>
</evidence>
<keyword evidence="8" id="KW-0812">Transmembrane</keyword>